<keyword evidence="4" id="KW-1185">Reference proteome</keyword>
<keyword evidence="2" id="KW-1133">Transmembrane helix</keyword>
<sequence length="215" mass="21779">MPVVVRRVRELLVAGTTLSIAAAAHLLAGGALPGAPLWWLVVLALTAPVAVWTARHRLTPARLLPAMVALQLVQHAALSVLGAADTRPDGSAAATALAGHAGHDLGPGSLPAATAVSPPLHHADGPGTATWMLAAHAAAVLVTALLLAAGDRAAENVVAHLRHVAMLVRGAPALPVASRAGVVVGAAWRPHTRHAHRRPPSRGPPLLRGALARTA</sequence>
<proteinExistence type="predicted"/>
<evidence type="ECO:0008006" key="5">
    <source>
        <dbReference type="Google" id="ProtNLM"/>
    </source>
</evidence>
<gene>
    <name evidence="3" type="ORF">M1843_07725</name>
</gene>
<feature type="transmembrane region" description="Helical" evidence="2">
    <location>
        <begin position="37"/>
        <end position="54"/>
    </location>
</feature>
<keyword evidence="2" id="KW-0812">Transmembrane</keyword>
<name>A0ABT0J2A7_9MICO</name>
<feature type="region of interest" description="Disordered" evidence="1">
    <location>
        <begin position="191"/>
        <end position="215"/>
    </location>
</feature>
<feature type="transmembrane region" description="Helical" evidence="2">
    <location>
        <begin position="12"/>
        <end position="31"/>
    </location>
</feature>
<reference evidence="3 4" key="1">
    <citation type="submission" date="2022-02" db="EMBL/GenBank/DDBJ databases">
        <title>The car tank lid bacteriome: a reservoir of bacteria with potential in bioremediation of fuel.</title>
        <authorList>
            <person name="Vidal-Verdu A."/>
            <person name="Gomez-Martinez D."/>
            <person name="Latorre-Perez A."/>
            <person name="Pereto J."/>
            <person name="Porcar M."/>
        </authorList>
    </citation>
    <scope>NUCLEOTIDE SEQUENCE [LARGE SCALE GENOMIC DNA]</scope>
    <source>
        <strain evidence="3 4">4D.3</strain>
    </source>
</reference>
<dbReference type="EMBL" id="JALQCY010000002">
    <property type="protein sequence ID" value="MCK9793631.1"/>
    <property type="molecule type" value="Genomic_DNA"/>
</dbReference>
<dbReference type="Proteomes" id="UP001651050">
    <property type="component" value="Unassembled WGS sequence"/>
</dbReference>
<organism evidence="3 4">
    <name type="scientific">Isoptericola peretonis</name>
    <dbReference type="NCBI Taxonomy" id="2918523"/>
    <lineage>
        <taxon>Bacteria</taxon>
        <taxon>Bacillati</taxon>
        <taxon>Actinomycetota</taxon>
        <taxon>Actinomycetes</taxon>
        <taxon>Micrococcales</taxon>
        <taxon>Promicromonosporaceae</taxon>
        <taxon>Isoptericola</taxon>
    </lineage>
</organism>
<accession>A0ABT0J2A7</accession>
<evidence type="ECO:0000313" key="4">
    <source>
        <dbReference type="Proteomes" id="UP001651050"/>
    </source>
</evidence>
<feature type="compositionally biased region" description="Basic residues" evidence="1">
    <location>
        <begin position="191"/>
        <end position="200"/>
    </location>
</feature>
<keyword evidence="2" id="KW-0472">Membrane</keyword>
<protein>
    <recommendedName>
        <fullName evidence="5">Integral membrane protein</fullName>
    </recommendedName>
</protein>
<comment type="caution">
    <text evidence="3">The sequence shown here is derived from an EMBL/GenBank/DDBJ whole genome shotgun (WGS) entry which is preliminary data.</text>
</comment>
<dbReference type="RefSeq" id="WP_416343470.1">
    <property type="nucleotide sequence ID" value="NZ_JALQCY010000002.1"/>
</dbReference>
<evidence type="ECO:0000256" key="2">
    <source>
        <dbReference type="SAM" id="Phobius"/>
    </source>
</evidence>
<evidence type="ECO:0000256" key="1">
    <source>
        <dbReference type="SAM" id="MobiDB-lite"/>
    </source>
</evidence>
<feature type="transmembrane region" description="Helical" evidence="2">
    <location>
        <begin position="66"/>
        <end position="84"/>
    </location>
</feature>
<feature type="transmembrane region" description="Helical" evidence="2">
    <location>
        <begin position="129"/>
        <end position="149"/>
    </location>
</feature>
<evidence type="ECO:0000313" key="3">
    <source>
        <dbReference type="EMBL" id="MCK9793631.1"/>
    </source>
</evidence>